<dbReference type="EMBL" id="JAUTXU010000008">
    <property type="protein sequence ID" value="KAK3723663.1"/>
    <property type="molecule type" value="Genomic_DNA"/>
</dbReference>
<reference evidence="1" key="1">
    <citation type="submission" date="2023-07" db="EMBL/GenBank/DDBJ databases">
        <title>Black Yeasts Isolated from many extreme environments.</title>
        <authorList>
            <person name="Coleine C."/>
            <person name="Stajich J.E."/>
            <person name="Selbmann L."/>
        </authorList>
    </citation>
    <scope>NUCLEOTIDE SEQUENCE</scope>
    <source>
        <strain evidence="1">CCFEE 5714</strain>
    </source>
</reference>
<dbReference type="Proteomes" id="UP001281147">
    <property type="component" value="Unassembled WGS sequence"/>
</dbReference>
<evidence type="ECO:0000313" key="2">
    <source>
        <dbReference type="Proteomes" id="UP001281147"/>
    </source>
</evidence>
<name>A0ACC3NVG9_9PEZI</name>
<evidence type="ECO:0000313" key="1">
    <source>
        <dbReference type="EMBL" id="KAK3723663.1"/>
    </source>
</evidence>
<accession>A0ACC3NVG9</accession>
<comment type="caution">
    <text evidence="1">The sequence shown here is derived from an EMBL/GenBank/DDBJ whole genome shotgun (WGS) entry which is preliminary data.</text>
</comment>
<organism evidence="1 2">
    <name type="scientific">Vermiconidia calcicola</name>
    <dbReference type="NCBI Taxonomy" id="1690605"/>
    <lineage>
        <taxon>Eukaryota</taxon>
        <taxon>Fungi</taxon>
        <taxon>Dikarya</taxon>
        <taxon>Ascomycota</taxon>
        <taxon>Pezizomycotina</taxon>
        <taxon>Dothideomycetes</taxon>
        <taxon>Dothideomycetidae</taxon>
        <taxon>Mycosphaerellales</taxon>
        <taxon>Extremaceae</taxon>
        <taxon>Vermiconidia</taxon>
    </lineage>
</organism>
<proteinExistence type="predicted"/>
<gene>
    <name evidence="1" type="ORF">LTR37_001544</name>
</gene>
<keyword evidence="2" id="KW-1185">Reference proteome</keyword>
<sequence length="220" mass="25328">MQYKANQTAFAHWKKDRAELSRLLLTKLSNELLLKLLVYLSDLHIHQDFLWGMSTIRDEANQLLAHLPAVSITSNEKERYPKKALCELLEEAVVRTNTFSFAPVFPGQHSPEVPYPIAFEDHVARIHELTLHIRIPTPKAATTPSRSMTPKTTNQQRRYLGKDRSLHYPHIYAEVLDLKMKMHALPIPYTSFAAGPRWGEGDMESHGRFSWPGGRLRDTY</sequence>
<protein>
    <submittedName>
        <fullName evidence="1">Uncharacterized protein</fullName>
    </submittedName>
</protein>